<keyword evidence="1" id="KW-1133">Transmembrane helix</keyword>
<feature type="transmembrane region" description="Helical" evidence="1">
    <location>
        <begin position="41"/>
        <end position="60"/>
    </location>
</feature>
<protein>
    <submittedName>
        <fullName evidence="2">Uncharacterized protein</fullName>
    </submittedName>
</protein>
<accession>A0A7W4VPN6</accession>
<keyword evidence="1" id="KW-0472">Membrane</keyword>
<evidence type="ECO:0000256" key="1">
    <source>
        <dbReference type="SAM" id="Phobius"/>
    </source>
</evidence>
<dbReference type="RefSeq" id="WP_183452856.1">
    <property type="nucleotide sequence ID" value="NZ_JACHWB010000005.1"/>
</dbReference>
<evidence type="ECO:0000313" key="2">
    <source>
        <dbReference type="EMBL" id="MBB3020655.1"/>
    </source>
</evidence>
<dbReference type="AlphaFoldDB" id="A0A7W4VPN6"/>
<dbReference type="EMBL" id="JACHWB010000005">
    <property type="protein sequence ID" value="MBB3020655.1"/>
    <property type="molecule type" value="Genomic_DNA"/>
</dbReference>
<evidence type="ECO:0000313" key="3">
    <source>
        <dbReference type="Proteomes" id="UP000532010"/>
    </source>
</evidence>
<keyword evidence="1" id="KW-0812">Transmembrane</keyword>
<dbReference type="Proteomes" id="UP000532010">
    <property type="component" value="Unassembled WGS sequence"/>
</dbReference>
<proteinExistence type="predicted"/>
<gene>
    <name evidence="2" type="ORF">FHR70_003741</name>
</gene>
<reference evidence="2 3" key="1">
    <citation type="submission" date="2020-08" db="EMBL/GenBank/DDBJ databases">
        <title>The Agave Microbiome: Exploring the role of microbial communities in plant adaptations to desert environments.</title>
        <authorList>
            <person name="Partida-Martinez L.P."/>
        </authorList>
    </citation>
    <scope>NUCLEOTIDE SEQUENCE [LARGE SCALE GENOMIC DNA]</scope>
    <source>
        <strain evidence="2 3">AT3.9</strain>
    </source>
</reference>
<keyword evidence="3" id="KW-1185">Reference proteome</keyword>
<name>A0A7W4VPN6_9HYPH</name>
<feature type="transmembrane region" description="Helical" evidence="1">
    <location>
        <begin position="12"/>
        <end position="29"/>
    </location>
</feature>
<comment type="caution">
    <text evidence="2">The sequence shown here is derived from an EMBL/GenBank/DDBJ whole genome shotgun (WGS) entry which is preliminary data.</text>
</comment>
<sequence>MNAPLWVRTRFTALVLGALLFINLLLFVSNEATVANTLARLPQPIATLIAGIVGLGTIAWQTRRGFQNLIASQEHRAELDRAARLHQAELTDLQSEKQSDRQRRTLAAAIHAELIALLPQVHNTQQYLLLQQHIFLEMAKIDKDKKTDFRLPQFRTTVFESALPNIGMLGPSTAGDVISVYSLLRLNMDPPVIKDSPVQFLASLVESLTKTYSNLGGEIVHVGSRLTHVQFGTADPGTLYDFRKQRDGAGEAEASGT</sequence>
<organism evidence="2 3">
    <name type="scientific">Microvirga lupini</name>
    <dbReference type="NCBI Taxonomy" id="420324"/>
    <lineage>
        <taxon>Bacteria</taxon>
        <taxon>Pseudomonadati</taxon>
        <taxon>Pseudomonadota</taxon>
        <taxon>Alphaproteobacteria</taxon>
        <taxon>Hyphomicrobiales</taxon>
        <taxon>Methylobacteriaceae</taxon>
        <taxon>Microvirga</taxon>
    </lineage>
</organism>